<evidence type="ECO:0000313" key="2">
    <source>
        <dbReference type="Proteomes" id="UP000033618"/>
    </source>
</evidence>
<evidence type="ECO:0000313" key="1">
    <source>
        <dbReference type="EMBL" id="KKB61833.1"/>
    </source>
</evidence>
<organism evidence="1 2">
    <name type="scientific">Robbsia andropogonis</name>
    <dbReference type="NCBI Taxonomy" id="28092"/>
    <lineage>
        <taxon>Bacteria</taxon>
        <taxon>Pseudomonadati</taxon>
        <taxon>Pseudomonadota</taxon>
        <taxon>Betaproteobacteria</taxon>
        <taxon>Burkholderiales</taxon>
        <taxon>Burkholderiaceae</taxon>
        <taxon>Robbsia</taxon>
    </lineage>
</organism>
<name>A0A0F5JVD7_9BURK</name>
<dbReference type="EMBL" id="LAQU01000030">
    <property type="protein sequence ID" value="KKB61833.1"/>
    <property type="molecule type" value="Genomic_DNA"/>
</dbReference>
<proteinExistence type="predicted"/>
<keyword evidence="2" id="KW-1185">Reference proteome</keyword>
<evidence type="ECO:0008006" key="3">
    <source>
        <dbReference type="Google" id="ProtNLM"/>
    </source>
</evidence>
<protein>
    <recommendedName>
        <fullName evidence="3">Glycosyl transferase family 28 C-terminal domain-containing protein</fullName>
    </recommendedName>
</protein>
<dbReference type="PANTHER" id="PTHR21015:SF22">
    <property type="entry name" value="GLYCOSYLTRANSFERASE"/>
    <property type="match status" value="1"/>
</dbReference>
<dbReference type="GO" id="GO:0016757">
    <property type="term" value="F:glycosyltransferase activity"/>
    <property type="evidence" value="ECO:0007669"/>
    <property type="project" value="TreeGrafter"/>
</dbReference>
<gene>
    <name evidence="1" type="ORF">WM40_20710</name>
</gene>
<dbReference type="SUPFAM" id="SSF53756">
    <property type="entry name" value="UDP-Glycosyltransferase/glycogen phosphorylase"/>
    <property type="match status" value="1"/>
</dbReference>
<dbReference type="Gene3D" id="3.40.50.2000">
    <property type="entry name" value="Glycogen Phosphorylase B"/>
    <property type="match status" value="1"/>
</dbReference>
<dbReference type="AlphaFoldDB" id="A0A0F5JVD7"/>
<reference evidence="1 2" key="1">
    <citation type="submission" date="2015-03" db="EMBL/GenBank/DDBJ databases">
        <title>Draft Genome Sequence of Burkholderia andropogonis type strain ICMP2807, isolated from Sorghum bicolor.</title>
        <authorList>
            <person name="Lopes-Santos L."/>
            <person name="Castro D.B."/>
            <person name="Ottoboni L.M."/>
            <person name="Park D."/>
            <person name="Weirc B.S."/>
            <person name="Destefano S.A."/>
        </authorList>
    </citation>
    <scope>NUCLEOTIDE SEQUENCE [LARGE SCALE GENOMIC DNA]</scope>
    <source>
        <strain evidence="1 2">ICMP2807</strain>
    </source>
</reference>
<dbReference type="PANTHER" id="PTHR21015">
    <property type="entry name" value="UDP-N-ACETYLGLUCOSAMINE--N-ACETYLMURAMYL-(PENTAPEPTIDE) PYROPHOSPHORYL-UNDECAPRENOL N-ACETYLGLUCOSAMINE TRANSFERASE 1"/>
    <property type="match status" value="1"/>
</dbReference>
<dbReference type="STRING" id="28092.WM40_20710"/>
<accession>A0A0F5JVD7</accession>
<dbReference type="Proteomes" id="UP000033618">
    <property type="component" value="Unassembled WGS sequence"/>
</dbReference>
<comment type="caution">
    <text evidence="1">The sequence shown here is derived from an EMBL/GenBank/DDBJ whole genome shotgun (WGS) entry which is preliminary data.</text>
</comment>
<dbReference type="PATRIC" id="fig|28092.6.peg.4870"/>
<dbReference type="OrthoDB" id="9809594at2"/>
<sequence length="355" mass="38811">MREVSIGYYAHHHGSGHLRRAMAIANCMDHPVTIFSSATLPDHVNSRIRSCLLPLDIAQETPVDFAAVPSFHYAPTGLRDIAGRMSVLAKWFRAEWPCLLVVDVSVEVALFARLCSVPTIYIRQNGERDDLPHELAYGSAEKLVAPLPKALALRDGRGQWEDKTIYTGFICRFANPPRTLPSPARTVVVLIGHGGTNLTFEQVRAAAVATPDWHWSVLGPLDVSIAACPANVSIEGIIDDPRPFLSQAMIVVGSAGDSVVAEMAVLRCRYIAIPEVRPFDEQVSTACALMRLGVAISCPRWPDAGDWPALLQRASLLDTHQWDRLASHDGAMNAARAIRIAASTWQQNFTGSRHG</sequence>